<proteinExistence type="predicted"/>
<gene>
    <name evidence="1" type="ORF">AMS66_01215</name>
</gene>
<sequence length="74" mass="8433">FSYYQVSQNLLVGLFLWSFYDGGSRENVAALGAMIPQQKLFSHDLQKTMFELVGAVDPVSQAKLWVWNHRGKGR</sequence>
<dbReference type="AlphaFoldDB" id="A0A0M9BSJ7"/>
<dbReference type="Proteomes" id="UP000037688">
    <property type="component" value="Unassembled WGS sequence"/>
</dbReference>
<organism evidence="1 2">
    <name type="scientific">Paenibacillus xylanivorans</name>
    <dbReference type="NCBI Taxonomy" id="1705561"/>
    <lineage>
        <taxon>Bacteria</taxon>
        <taxon>Bacillati</taxon>
        <taxon>Bacillota</taxon>
        <taxon>Bacilli</taxon>
        <taxon>Bacillales</taxon>
        <taxon>Paenibacillaceae</taxon>
        <taxon>Paenibacillus</taxon>
    </lineage>
</organism>
<evidence type="ECO:0000313" key="2">
    <source>
        <dbReference type="Proteomes" id="UP000037688"/>
    </source>
</evidence>
<evidence type="ECO:0000313" key="1">
    <source>
        <dbReference type="EMBL" id="KOY18290.1"/>
    </source>
</evidence>
<reference evidence="1 2" key="1">
    <citation type="submission" date="2015-08" db="EMBL/GenBank/DDBJ databases">
        <title>Draft genome sequence of cellulolytic and xylanolytic Paenibacillus sp. A59, isolated from a decaying forest soil from Patagonia, Argentina.</title>
        <authorList>
            <person name="Ghio S."/>
            <person name="Caceres A.M."/>
            <person name="Talia P."/>
            <person name="Grasso D."/>
            <person name="Campos E."/>
        </authorList>
    </citation>
    <scope>NUCLEOTIDE SEQUENCE [LARGE SCALE GENOMIC DNA]</scope>
    <source>
        <strain evidence="1 2">A59</strain>
    </source>
</reference>
<dbReference type="PATRIC" id="fig|1705561.3.peg.2318"/>
<accession>A0A0M9BSJ7</accession>
<protein>
    <submittedName>
        <fullName evidence="1">Uncharacterized protein</fullName>
    </submittedName>
</protein>
<feature type="non-terminal residue" evidence="1">
    <location>
        <position position="1"/>
    </location>
</feature>
<comment type="caution">
    <text evidence="1">The sequence shown here is derived from an EMBL/GenBank/DDBJ whole genome shotgun (WGS) entry which is preliminary data.</text>
</comment>
<dbReference type="EMBL" id="LITU01000013">
    <property type="protein sequence ID" value="KOY18290.1"/>
    <property type="molecule type" value="Genomic_DNA"/>
</dbReference>
<keyword evidence="2" id="KW-1185">Reference proteome</keyword>
<dbReference type="RefSeq" id="WP_236703059.1">
    <property type="nucleotide sequence ID" value="NZ_LITU01000013.1"/>
</dbReference>
<name>A0A0M9BSJ7_9BACL</name>